<dbReference type="RefSeq" id="WP_115551524.1">
    <property type="nucleotide sequence ID" value="NZ_CAONBV010000198.1"/>
</dbReference>
<dbReference type="Gene3D" id="3.30.70.260">
    <property type="match status" value="1"/>
</dbReference>
<dbReference type="GO" id="GO:0005829">
    <property type="term" value="C:cytosol"/>
    <property type="evidence" value="ECO:0007669"/>
    <property type="project" value="TreeGrafter"/>
</dbReference>
<dbReference type="InterPro" id="IPR027471">
    <property type="entry name" value="YbeD-like_sf"/>
</dbReference>
<dbReference type="Pfam" id="PF04359">
    <property type="entry name" value="DUF493"/>
    <property type="match status" value="1"/>
</dbReference>
<dbReference type="PANTHER" id="PTHR38036">
    <property type="entry name" value="UPF0250 PROTEIN YBED"/>
    <property type="match status" value="1"/>
</dbReference>
<keyword evidence="3" id="KW-1185">Reference proteome</keyword>
<reference evidence="2 3" key="1">
    <citation type="submission" date="2018-04" db="EMBL/GenBank/DDBJ databases">
        <title>Novel Campyloabacter and Helicobacter Species and Strains.</title>
        <authorList>
            <person name="Mannion A.J."/>
            <person name="Shen Z."/>
            <person name="Fox J.G."/>
        </authorList>
    </citation>
    <scope>NUCLEOTIDE SEQUENCE [LARGE SCALE GENOMIC DNA]</scope>
    <source>
        <strain evidence="2 3">MIT 99-5101</strain>
    </source>
</reference>
<dbReference type="GeneID" id="82535647"/>
<evidence type="ECO:0000313" key="3">
    <source>
        <dbReference type="Proteomes" id="UP000256650"/>
    </source>
</evidence>
<dbReference type="Proteomes" id="UP000256650">
    <property type="component" value="Unassembled WGS sequence"/>
</dbReference>
<organism evidence="2 3">
    <name type="scientific">Helicobacter ganmani</name>
    <dbReference type="NCBI Taxonomy" id="60246"/>
    <lineage>
        <taxon>Bacteria</taxon>
        <taxon>Pseudomonadati</taxon>
        <taxon>Campylobacterota</taxon>
        <taxon>Epsilonproteobacteria</taxon>
        <taxon>Campylobacterales</taxon>
        <taxon>Helicobacteraceae</taxon>
        <taxon>Helicobacter</taxon>
    </lineage>
</organism>
<comment type="caution">
    <text evidence="2">The sequence shown here is derived from an EMBL/GenBank/DDBJ whole genome shotgun (WGS) entry which is preliminary data.</text>
</comment>
<accession>A0A3D8ID28</accession>
<dbReference type="PANTHER" id="PTHR38036:SF1">
    <property type="entry name" value="UPF0250 PROTEIN YBED"/>
    <property type="match status" value="1"/>
</dbReference>
<dbReference type="OrthoDB" id="281538at2"/>
<name>A0A3D8ID28_9HELI</name>
<gene>
    <name evidence="2" type="ORF">CQA43_05020</name>
</gene>
<proteinExistence type="inferred from homology"/>
<dbReference type="InterPro" id="IPR007454">
    <property type="entry name" value="UPF0250_YbeD-like"/>
</dbReference>
<dbReference type="EMBL" id="NXLS01000004">
    <property type="protein sequence ID" value="RDU62990.1"/>
    <property type="molecule type" value="Genomic_DNA"/>
</dbReference>
<dbReference type="AlphaFoldDB" id="A0A3D8ID28"/>
<protein>
    <submittedName>
        <fullName evidence="2">DUF493 domain-containing protein</fullName>
    </submittedName>
</protein>
<comment type="similarity">
    <text evidence="1">Belongs to the UPF0250 family.</text>
</comment>
<dbReference type="SUPFAM" id="SSF117991">
    <property type="entry name" value="YbeD/HP0495-like"/>
    <property type="match status" value="1"/>
</dbReference>
<evidence type="ECO:0000313" key="2">
    <source>
        <dbReference type="EMBL" id="RDU62990.1"/>
    </source>
</evidence>
<evidence type="ECO:0000256" key="1">
    <source>
        <dbReference type="ARBA" id="ARBA00008460"/>
    </source>
</evidence>
<sequence>MEQEQKIQYPCAWHYRIIGNSKEELYLTALELIDKEFIYSPAKESSKGKYHSINIEVVVSSQEERDAIFAKLHHDARIKFVL</sequence>